<feature type="compositionally biased region" description="Basic and acidic residues" evidence="1">
    <location>
        <begin position="351"/>
        <end position="360"/>
    </location>
</feature>
<keyword evidence="3" id="KW-1185">Reference proteome</keyword>
<sequence length="483" mass="53205">MEHRRNARVGETGNPVCFSVLQNECCQSVETCKLCVIIDSFDQGTTLVALVAVVDFPADIPAAIERRSSTIIPGQDTALDPYDRPQGRTTRQGTPAGLQSADHATSSKVTNTTRSPADTATSCSRMDGCLSLKSVQRRRENVCATYHSCDFDEDFRRRGGVVVRLLASTSVDVLDSRRGRYRIFASGNRARKCRWSAGFLGDLPLPPPSHSGAATYSPHFAFIGSRVHDVKSRPDISLRSTASDGATRTETELQERGDLHSQPPLSLSLPGPQLGPSPRRYTRDFSWGQGRCQFHGCHILALSYSIMLYLLQSIERLILRLQRRFLNIVGFRADECEERRVRSSTGMKGSGKREIPEKTRRPAASSGNILTCENPGNDPAGVWWEASRLIAQPRRLLGDCANRFLAWPVEHVLAFHIPEPGSIPGGVGLGFSHVGIVPDDAADRRVFSGISRFLNPFIPMLFRTRLSSHSSALKTSMVITENC</sequence>
<proteinExistence type="predicted"/>
<dbReference type="EMBL" id="JARBHB010000008">
    <property type="protein sequence ID" value="KAJ8878138.1"/>
    <property type="molecule type" value="Genomic_DNA"/>
</dbReference>
<reference evidence="2 3" key="1">
    <citation type="submission" date="2023-02" db="EMBL/GenBank/DDBJ databases">
        <title>LHISI_Scaffold_Assembly.</title>
        <authorList>
            <person name="Stuart O.P."/>
            <person name="Cleave R."/>
            <person name="Magrath M.J.L."/>
            <person name="Mikheyev A.S."/>
        </authorList>
    </citation>
    <scope>NUCLEOTIDE SEQUENCE [LARGE SCALE GENOMIC DNA]</scope>
    <source>
        <strain evidence="2">Daus_M_001</strain>
        <tissue evidence="2">Leg muscle</tissue>
    </source>
</reference>
<comment type="caution">
    <text evidence="2">The sequence shown here is derived from an EMBL/GenBank/DDBJ whole genome shotgun (WGS) entry which is preliminary data.</text>
</comment>
<evidence type="ECO:0000313" key="3">
    <source>
        <dbReference type="Proteomes" id="UP001159363"/>
    </source>
</evidence>
<feature type="compositionally biased region" description="Basic and acidic residues" evidence="1">
    <location>
        <begin position="247"/>
        <end position="259"/>
    </location>
</feature>
<evidence type="ECO:0000256" key="1">
    <source>
        <dbReference type="SAM" id="MobiDB-lite"/>
    </source>
</evidence>
<dbReference type="Proteomes" id="UP001159363">
    <property type="component" value="Chromosome 7"/>
</dbReference>
<feature type="compositionally biased region" description="Polar residues" evidence="1">
    <location>
        <begin position="102"/>
        <end position="121"/>
    </location>
</feature>
<evidence type="ECO:0000313" key="2">
    <source>
        <dbReference type="EMBL" id="KAJ8878138.1"/>
    </source>
</evidence>
<feature type="compositionally biased region" description="Low complexity" evidence="1">
    <location>
        <begin position="261"/>
        <end position="278"/>
    </location>
</feature>
<organism evidence="2 3">
    <name type="scientific">Dryococelus australis</name>
    <dbReference type="NCBI Taxonomy" id="614101"/>
    <lineage>
        <taxon>Eukaryota</taxon>
        <taxon>Metazoa</taxon>
        <taxon>Ecdysozoa</taxon>
        <taxon>Arthropoda</taxon>
        <taxon>Hexapoda</taxon>
        <taxon>Insecta</taxon>
        <taxon>Pterygota</taxon>
        <taxon>Neoptera</taxon>
        <taxon>Polyneoptera</taxon>
        <taxon>Phasmatodea</taxon>
        <taxon>Verophasmatodea</taxon>
        <taxon>Anareolatae</taxon>
        <taxon>Phasmatidae</taxon>
        <taxon>Eurycanthinae</taxon>
        <taxon>Dryococelus</taxon>
    </lineage>
</organism>
<gene>
    <name evidence="2" type="ORF">PR048_022605</name>
</gene>
<protein>
    <submittedName>
        <fullName evidence="2">Uncharacterized protein</fullName>
    </submittedName>
</protein>
<name>A0ABQ9H1S9_9NEOP</name>
<feature type="region of interest" description="Disordered" evidence="1">
    <location>
        <begin position="71"/>
        <end position="121"/>
    </location>
</feature>
<accession>A0ABQ9H1S9</accession>
<feature type="region of interest" description="Disordered" evidence="1">
    <location>
        <begin position="342"/>
        <end position="368"/>
    </location>
</feature>
<feature type="region of interest" description="Disordered" evidence="1">
    <location>
        <begin position="237"/>
        <end position="282"/>
    </location>
</feature>